<dbReference type="Gene3D" id="3.20.20.10">
    <property type="entry name" value="Alanine racemase"/>
    <property type="match status" value="1"/>
</dbReference>
<keyword evidence="8" id="KW-1185">Reference proteome</keyword>
<reference evidence="7 8" key="1">
    <citation type="submission" date="2016-06" db="EMBL/GenBank/DDBJ databases">
        <title>Complete genome sequence of a saline-alkali tolerant type strain Dietzia timorensis ID05-A0528T.</title>
        <authorList>
            <person name="Wu X."/>
        </authorList>
    </citation>
    <scope>NUCLEOTIDE SEQUENCE [LARGE SCALE GENOMIC DNA]</scope>
    <source>
        <strain evidence="7 8">ID05-A0528</strain>
    </source>
</reference>
<dbReference type="InterPro" id="IPR029066">
    <property type="entry name" value="PLP-binding_barrel"/>
</dbReference>
<feature type="region of interest" description="Disordered" evidence="5">
    <location>
        <begin position="1"/>
        <end position="23"/>
    </location>
</feature>
<evidence type="ECO:0000259" key="6">
    <source>
        <dbReference type="Pfam" id="PF01168"/>
    </source>
</evidence>
<dbReference type="Pfam" id="PF01168">
    <property type="entry name" value="Ala_racemase_N"/>
    <property type="match status" value="1"/>
</dbReference>
<gene>
    <name evidence="7" type="ORF">BJL86_1387</name>
</gene>
<dbReference type="AlphaFoldDB" id="A0A173LKA6"/>
<organism evidence="7 8">
    <name type="scientific">Dietzia timorensis</name>
    <dbReference type="NCBI Taxonomy" id="499555"/>
    <lineage>
        <taxon>Bacteria</taxon>
        <taxon>Bacillati</taxon>
        <taxon>Actinomycetota</taxon>
        <taxon>Actinomycetes</taxon>
        <taxon>Mycobacteriales</taxon>
        <taxon>Dietziaceae</taxon>
        <taxon>Dietzia</taxon>
    </lineage>
</organism>
<evidence type="ECO:0000313" key="7">
    <source>
        <dbReference type="EMBL" id="ANI92169.1"/>
    </source>
</evidence>
<evidence type="ECO:0000256" key="1">
    <source>
        <dbReference type="ARBA" id="ARBA00022898"/>
    </source>
</evidence>
<sequence length="265" mass="28140">MADSPAAGAASSARSRRAQLRERYDGVRAEIDKARESAGRQDEVRLVVVTKFHPFSDQVHLAQIGAPDLGENRVQEAQSKALAWQELAADGGGAEEALLPGEGVPGRPRLHMIGHIQSKKTGAVAKWADEVHSVDSIKVAEGLSRGRIREIEESGAESLRCLVQLSLDGDEGRGGVSGDEFHRICDRVAELPGLELCGLMVVPPLEGEPARHFEDAAMVRGKLRTCHSAAKEFSAGMSGDLEAAISAGSTCVRVGTSILGPRPIL</sequence>
<dbReference type="InterPro" id="IPR001608">
    <property type="entry name" value="Ala_racemase_N"/>
</dbReference>
<name>A0A173LKA6_9ACTN</name>
<keyword evidence="1 2" id="KW-0663">Pyridoxal phosphate</keyword>
<dbReference type="PIRSF" id="PIRSF004848">
    <property type="entry name" value="YBL036c_PLPDEIII"/>
    <property type="match status" value="1"/>
</dbReference>
<comment type="similarity">
    <text evidence="2 4">Belongs to the pyridoxal phosphate-binding protein YggS/PROSC family.</text>
</comment>
<evidence type="ECO:0000256" key="4">
    <source>
        <dbReference type="RuleBase" id="RU004514"/>
    </source>
</evidence>
<dbReference type="EMBL" id="CP015961">
    <property type="protein sequence ID" value="ANI92169.1"/>
    <property type="molecule type" value="Genomic_DNA"/>
</dbReference>
<dbReference type="STRING" id="499555.BJL86_1387"/>
<evidence type="ECO:0000256" key="3">
    <source>
        <dbReference type="PIRSR" id="PIRSR004848-1"/>
    </source>
</evidence>
<evidence type="ECO:0000256" key="5">
    <source>
        <dbReference type="SAM" id="MobiDB-lite"/>
    </source>
</evidence>
<feature type="compositionally biased region" description="Low complexity" evidence="5">
    <location>
        <begin position="1"/>
        <end position="13"/>
    </location>
</feature>
<dbReference type="InterPro" id="IPR011078">
    <property type="entry name" value="PyrdxlP_homeostasis"/>
</dbReference>
<dbReference type="GO" id="GO:0030170">
    <property type="term" value="F:pyridoxal phosphate binding"/>
    <property type="evidence" value="ECO:0007669"/>
    <property type="project" value="UniProtKB-UniRule"/>
</dbReference>
<feature type="domain" description="Alanine racemase N-terminal" evidence="6">
    <location>
        <begin position="27"/>
        <end position="263"/>
    </location>
</feature>
<comment type="cofactor">
    <cofactor evidence="3">
        <name>pyridoxal 5'-phosphate</name>
        <dbReference type="ChEBI" id="CHEBI:597326"/>
    </cofactor>
</comment>
<dbReference type="Proteomes" id="UP000186104">
    <property type="component" value="Chromosome"/>
</dbReference>
<evidence type="ECO:0000313" key="8">
    <source>
        <dbReference type="Proteomes" id="UP000186104"/>
    </source>
</evidence>
<dbReference type="PANTHER" id="PTHR10146:SF14">
    <property type="entry name" value="PYRIDOXAL PHOSPHATE HOMEOSTASIS PROTEIN"/>
    <property type="match status" value="1"/>
</dbReference>
<evidence type="ECO:0000256" key="2">
    <source>
        <dbReference type="HAMAP-Rule" id="MF_02087"/>
    </source>
</evidence>
<protein>
    <recommendedName>
        <fullName evidence="2">Pyridoxal phosphate homeostasis protein</fullName>
        <shortName evidence="2">PLP homeostasis protein</shortName>
    </recommendedName>
</protein>
<comment type="function">
    <text evidence="2">Pyridoxal 5'-phosphate (PLP)-binding protein, which is involved in PLP homeostasis.</text>
</comment>
<accession>A0A173LKA6</accession>
<dbReference type="RefSeq" id="WP_082908413.1">
    <property type="nucleotide sequence ID" value="NZ_CP015961.1"/>
</dbReference>
<dbReference type="KEGG" id="dtm:BJL86_1387"/>
<dbReference type="OrthoDB" id="9804072at2"/>
<dbReference type="SUPFAM" id="SSF51419">
    <property type="entry name" value="PLP-binding barrel"/>
    <property type="match status" value="1"/>
</dbReference>
<dbReference type="HAMAP" id="MF_02087">
    <property type="entry name" value="PLP_homeostasis"/>
    <property type="match status" value="1"/>
</dbReference>
<feature type="modified residue" description="N6-(pyridoxal phosphate)lysine" evidence="2 3">
    <location>
        <position position="51"/>
    </location>
</feature>
<proteinExistence type="inferred from homology"/>
<dbReference type="PANTHER" id="PTHR10146">
    <property type="entry name" value="PROLINE SYNTHETASE CO-TRANSCRIBED BACTERIAL HOMOLOG PROTEIN"/>
    <property type="match status" value="1"/>
</dbReference>